<dbReference type="InterPro" id="IPR051459">
    <property type="entry name" value="Cytochrome_c-type_DH"/>
</dbReference>
<dbReference type="InterPro" id="IPR009056">
    <property type="entry name" value="Cyt_c-like_dom"/>
</dbReference>
<feature type="region of interest" description="Disordered" evidence="7">
    <location>
        <begin position="61"/>
        <end position="97"/>
    </location>
</feature>
<dbReference type="InterPro" id="IPR008168">
    <property type="entry name" value="Cyt_C_IC"/>
</dbReference>
<dbReference type="InterPro" id="IPR036909">
    <property type="entry name" value="Cyt_c-like_dom_sf"/>
</dbReference>
<evidence type="ECO:0000259" key="9">
    <source>
        <dbReference type="PROSITE" id="PS51007"/>
    </source>
</evidence>
<keyword evidence="8" id="KW-0812">Transmembrane</keyword>
<dbReference type="PRINTS" id="PR00605">
    <property type="entry name" value="CYTCHROMECIC"/>
</dbReference>
<keyword evidence="8" id="KW-0472">Membrane</keyword>
<gene>
    <name evidence="10" type="ORF">ACFQQA_08935</name>
</gene>
<name>A0ABW2IUC1_9GAMM</name>
<evidence type="ECO:0000256" key="2">
    <source>
        <dbReference type="ARBA" id="ARBA00022617"/>
    </source>
</evidence>
<dbReference type="PANTHER" id="PTHR35008">
    <property type="entry name" value="BLL4482 PROTEIN-RELATED"/>
    <property type="match status" value="1"/>
</dbReference>
<keyword evidence="3 6" id="KW-0479">Metal-binding</keyword>
<proteinExistence type="predicted"/>
<dbReference type="EMBL" id="JBHTBD010000002">
    <property type="protein sequence ID" value="MFC7294850.1"/>
    <property type="molecule type" value="Genomic_DNA"/>
</dbReference>
<evidence type="ECO:0000256" key="6">
    <source>
        <dbReference type="PROSITE-ProRule" id="PRU00433"/>
    </source>
</evidence>
<keyword evidence="8" id="KW-1133">Transmembrane helix</keyword>
<keyword evidence="2 6" id="KW-0349">Heme</keyword>
<accession>A0ABW2IUC1</accession>
<feature type="compositionally biased region" description="Low complexity" evidence="7">
    <location>
        <begin position="76"/>
        <end position="97"/>
    </location>
</feature>
<evidence type="ECO:0000313" key="11">
    <source>
        <dbReference type="Proteomes" id="UP001596506"/>
    </source>
</evidence>
<feature type="domain" description="Cytochrome c" evidence="9">
    <location>
        <begin position="96"/>
        <end position="186"/>
    </location>
</feature>
<feature type="transmembrane region" description="Helical" evidence="8">
    <location>
        <begin position="26"/>
        <end position="44"/>
    </location>
</feature>
<evidence type="ECO:0000313" key="10">
    <source>
        <dbReference type="EMBL" id="MFC7294850.1"/>
    </source>
</evidence>
<evidence type="ECO:0000256" key="5">
    <source>
        <dbReference type="ARBA" id="ARBA00023004"/>
    </source>
</evidence>
<keyword evidence="4" id="KW-0249">Electron transport</keyword>
<sequence>MNQHDHRAQYREAPEPEEGTRAIPKIVLAWIAILIVWGVGYYAWQIGKPLLGGDSRTAVAMAPGESGPANSESPDASEGSGTSGSQSSGAGSGSAGATPDGAAIYSAQCSACHQANGQGVPGAFPPLAGSEWLQADAAIPVAIVHDGLQGEIEVAGNTFQGVMPRFGGKLSDAELAAVLSYARSEWGNSASEIDPATVAEHKERFGDRGDWSAGELKEVFGEP</sequence>
<dbReference type="PROSITE" id="PS51007">
    <property type="entry name" value="CYTC"/>
    <property type="match status" value="1"/>
</dbReference>
<dbReference type="RefSeq" id="WP_100687340.1">
    <property type="nucleotide sequence ID" value="NZ_JBHTBD010000002.1"/>
</dbReference>
<dbReference type="SUPFAM" id="SSF46626">
    <property type="entry name" value="Cytochrome c"/>
    <property type="match status" value="1"/>
</dbReference>
<evidence type="ECO:0000256" key="1">
    <source>
        <dbReference type="ARBA" id="ARBA00022448"/>
    </source>
</evidence>
<keyword evidence="11" id="KW-1185">Reference proteome</keyword>
<keyword evidence="5 6" id="KW-0408">Iron</keyword>
<dbReference type="Pfam" id="PF00034">
    <property type="entry name" value="Cytochrom_C"/>
    <property type="match status" value="1"/>
</dbReference>
<evidence type="ECO:0000256" key="4">
    <source>
        <dbReference type="ARBA" id="ARBA00022982"/>
    </source>
</evidence>
<dbReference type="PANTHER" id="PTHR35008:SF8">
    <property type="entry name" value="ALCOHOL DEHYDROGENASE CYTOCHROME C SUBUNIT"/>
    <property type="match status" value="1"/>
</dbReference>
<reference evidence="11" key="1">
    <citation type="journal article" date="2019" name="Int. J. Syst. Evol. Microbiol.">
        <title>The Global Catalogue of Microorganisms (GCM) 10K type strain sequencing project: providing services to taxonomists for standard genome sequencing and annotation.</title>
        <authorList>
            <consortium name="The Broad Institute Genomics Platform"/>
            <consortium name="The Broad Institute Genome Sequencing Center for Infectious Disease"/>
            <person name="Wu L."/>
            <person name="Ma J."/>
        </authorList>
    </citation>
    <scope>NUCLEOTIDE SEQUENCE [LARGE SCALE GENOMIC DNA]</scope>
    <source>
        <strain evidence="11">CCUG 60559</strain>
    </source>
</reference>
<evidence type="ECO:0000256" key="7">
    <source>
        <dbReference type="SAM" id="MobiDB-lite"/>
    </source>
</evidence>
<protein>
    <submittedName>
        <fullName evidence="10">C-type cytochrome</fullName>
    </submittedName>
</protein>
<organism evidence="10 11">
    <name type="scientific">Marinobacter aromaticivorans</name>
    <dbReference type="NCBI Taxonomy" id="1494078"/>
    <lineage>
        <taxon>Bacteria</taxon>
        <taxon>Pseudomonadati</taxon>
        <taxon>Pseudomonadota</taxon>
        <taxon>Gammaproteobacteria</taxon>
        <taxon>Pseudomonadales</taxon>
        <taxon>Marinobacteraceae</taxon>
        <taxon>Marinobacter</taxon>
    </lineage>
</organism>
<dbReference type="Gene3D" id="1.10.760.10">
    <property type="entry name" value="Cytochrome c-like domain"/>
    <property type="match status" value="1"/>
</dbReference>
<comment type="caution">
    <text evidence="10">The sequence shown here is derived from an EMBL/GenBank/DDBJ whole genome shotgun (WGS) entry which is preliminary data.</text>
</comment>
<evidence type="ECO:0000256" key="8">
    <source>
        <dbReference type="SAM" id="Phobius"/>
    </source>
</evidence>
<dbReference type="Proteomes" id="UP001596506">
    <property type="component" value="Unassembled WGS sequence"/>
</dbReference>
<keyword evidence="1" id="KW-0813">Transport</keyword>
<evidence type="ECO:0000256" key="3">
    <source>
        <dbReference type="ARBA" id="ARBA00022723"/>
    </source>
</evidence>